<dbReference type="InterPro" id="IPR023763">
    <property type="entry name" value="DNA_integrity_scanning_protein"/>
</dbReference>
<dbReference type="Proteomes" id="UP000502196">
    <property type="component" value="Chromosome"/>
</dbReference>
<keyword evidence="6" id="KW-0227">DNA damage</keyword>
<keyword evidence="5" id="KW-0547">Nucleotide-binding</keyword>
<dbReference type="EMBL" id="CP024955">
    <property type="protein sequence ID" value="ATY83669.1"/>
    <property type="molecule type" value="Genomic_DNA"/>
</dbReference>
<comment type="cofactor">
    <cofactor evidence="2">
        <name>Mg(2+)</name>
        <dbReference type="ChEBI" id="CHEBI:18420"/>
    </cofactor>
</comment>
<dbReference type="Pfam" id="PF10635">
    <property type="entry name" value="DisA-linker"/>
    <property type="match status" value="1"/>
</dbReference>
<dbReference type="Gene3D" id="1.20.1260.110">
    <property type="entry name" value="DNA integrity scanning linker region"/>
    <property type="match status" value="1"/>
</dbReference>
<keyword evidence="7" id="KW-0067">ATP-binding</keyword>
<dbReference type="GO" id="GO:0006281">
    <property type="term" value="P:DNA repair"/>
    <property type="evidence" value="ECO:0007669"/>
    <property type="project" value="UniProtKB-KW"/>
</dbReference>
<dbReference type="GO" id="GO:0004016">
    <property type="term" value="F:adenylate cyclase activity"/>
    <property type="evidence" value="ECO:0007669"/>
    <property type="project" value="TreeGrafter"/>
</dbReference>
<dbReference type="RefSeq" id="WP_100666527.1">
    <property type="nucleotide sequence ID" value="NZ_CP024955.1"/>
</dbReference>
<evidence type="ECO:0000256" key="2">
    <source>
        <dbReference type="ARBA" id="ARBA00001946"/>
    </source>
</evidence>
<evidence type="ECO:0000256" key="10">
    <source>
        <dbReference type="ARBA" id="ARBA00023204"/>
    </source>
</evidence>
<dbReference type="FunFam" id="3.40.1700.10:FF:000001">
    <property type="entry name" value="DNA integrity scanning protein DisA"/>
    <property type="match status" value="1"/>
</dbReference>
<dbReference type="KEGG" id="kyr:CVV65_00650"/>
<dbReference type="GO" id="GO:0106408">
    <property type="term" value="F:diadenylate cyclase activity"/>
    <property type="evidence" value="ECO:0007669"/>
    <property type="project" value="UniProtKB-EC"/>
</dbReference>
<dbReference type="AlphaFoldDB" id="A0A2K8N276"/>
<evidence type="ECO:0000256" key="11">
    <source>
        <dbReference type="ARBA" id="ARBA00066492"/>
    </source>
</evidence>
<dbReference type="GO" id="GO:0005524">
    <property type="term" value="F:ATP binding"/>
    <property type="evidence" value="ECO:0007669"/>
    <property type="project" value="UniProtKB-KW"/>
</dbReference>
<dbReference type="NCBIfam" id="NF010009">
    <property type="entry name" value="PRK13482.1"/>
    <property type="match status" value="1"/>
</dbReference>
<dbReference type="SUPFAM" id="SSF143597">
    <property type="entry name" value="YojJ-like"/>
    <property type="match status" value="1"/>
</dbReference>
<evidence type="ECO:0000256" key="6">
    <source>
        <dbReference type="ARBA" id="ARBA00022763"/>
    </source>
</evidence>
<comment type="catalytic activity">
    <reaction evidence="1">
        <text>2 ATP = 3',3'-c-di-AMP + 2 diphosphate</text>
        <dbReference type="Rhea" id="RHEA:35655"/>
        <dbReference type="ChEBI" id="CHEBI:30616"/>
        <dbReference type="ChEBI" id="CHEBI:33019"/>
        <dbReference type="ChEBI" id="CHEBI:71500"/>
        <dbReference type="EC" id="2.7.7.85"/>
    </reaction>
</comment>
<dbReference type="InterPro" id="IPR010994">
    <property type="entry name" value="RuvA_2-like"/>
</dbReference>
<dbReference type="Proteomes" id="UP000231932">
    <property type="component" value="Chromosome"/>
</dbReference>
<dbReference type="OrthoDB" id="41841at2"/>
<evidence type="ECO:0000256" key="8">
    <source>
        <dbReference type="ARBA" id="ARBA00022842"/>
    </source>
</evidence>
<keyword evidence="4" id="KW-0548">Nucleotidyltransferase</keyword>
<evidence type="ECO:0000313" key="15">
    <source>
        <dbReference type="Proteomes" id="UP000231932"/>
    </source>
</evidence>
<reference evidence="15" key="1">
    <citation type="submission" date="2017-11" db="EMBL/GenBank/DDBJ databases">
        <title>Complete Genome Sequence of Kyrpidia sp. Strain EA-1, a thermophilic, hydrogen-oxidizing Bacterium, isolated from the Azores.</title>
        <authorList>
            <person name="Reiner J.E."/>
            <person name="Lapp C.J."/>
            <person name="Bunk B."/>
            <person name="Gescher J."/>
        </authorList>
    </citation>
    <scope>NUCLEOTIDE SEQUENCE [LARGE SCALE GENOMIC DNA]</scope>
    <source>
        <strain evidence="15">EA-1</strain>
    </source>
</reference>
<dbReference type="Gene3D" id="1.10.150.20">
    <property type="entry name" value="5' to 3' exonuclease, C-terminal subdomain"/>
    <property type="match status" value="1"/>
</dbReference>
<reference evidence="14 16" key="3">
    <citation type="submission" date="2020-04" db="EMBL/GenBank/DDBJ databases">
        <authorList>
            <person name="Hogendoorn C."/>
        </authorList>
    </citation>
    <scope>NUCLEOTIDE SEQUENCE [LARGE SCALE GENOMIC DNA]</scope>
    <source>
        <strain evidence="14">COOX1</strain>
    </source>
</reference>
<reference evidence="13" key="2">
    <citation type="journal article" date="2018" name="Genome Announc.">
        <title>Complete Genome Sequence of Kyrpidia sp. Strain EA-1, a Thermophilic Knallgas Bacterium, Isolated from the Azores.</title>
        <authorList>
            <person name="Reiner J.E."/>
            <person name="Lapp C.J."/>
            <person name="Bunk B."/>
            <person name="Sproer C."/>
            <person name="Overmann J."/>
            <person name="Gescher J."/>
        </authorList>
    </citation>
    <scope>NUCLEOTIDE SEQUENCE</scope>
    <source>
        <strain evidence="13">EA-1</strain>
    </source>
</reference>
<dbReference type="GO" id="GO:0003677">
    <property type="term" value="F:DNA binding"/>
    <property type="evidence" value="ECO:0007669"/>
    <property type="project" value="UniProtKB-KW"/>
</dbReference>
<keyword evidence="9" id="KW-0238">DNA-binding</keyword>
<evidence type="ECO:0000313" key="13">
    <source>
        <dbReference type="EMBL" id="ATY83669.1"/>
    </source>
</evidence>
<gene>
    <name evidence="14" type="primary">disA</name>
    <name evidence="14" type="ORF">COOX1_0135</name>
    <name evidence="13" type="ORF">CVV65_00650</name>
</gene>
<dbReference type="Gene3D" id="3.40.1700.10">
    <property type="entry name" value="DNA integrity scanning protein, DisA, N-terminal domain"/>
    <property type="match status" value="1"/>
</dbReference>
<evidence type="ECO:0000256" key="1">
    <source>
        <dbReference type="ARBA" id="ARBA00000877"/>
    </source>
</evidence>
<dbReference type="InterPro" id="IPR038331">
    <property type="entry name" value="DisA_sf"/>
</dbReference>
<organism evidence="13 15">
    <name type="scientific">Kyrpidia spormannii</name>
    <dbReference type="NCBI Taxonomy" id="2055160"/>
    <lineage>
        <taxon>Bacteria</taxon>
        <taxon>Bacillati</taxon>
        <taxon>Bacillota</taxon>
        <taxon>Bacilli</taxon>
        <taxon>Bacillales</taxon>
        <taxon>Alicyclobacillaceae</taxon>
        <taxon>Kyrpidia</taxon>
    </lineage>
</organism>
<keyword evidence="15" id="KW-1185">Reference proteome</keyword>
<evidence type="ECO:0000256" key="4">
    <source>
        <dbReference type="ARBA" id="ARBA00022695"/>
    </source>
</evidence>
<evidence type="ECO:0000256" key="5">
    <source>
        <dbReference type="ARBA" id="ARBA00022741"/>
    </source>
</evidence>
<dbReference type="EC" id="2.7.7.85" evidence="11"/>
<evidence type="ECO:0000256" key="3">
    <source>
        <dbReference type="ARBA" id="ARBA00022679"/>
    </source>
</evidence>
<keyword evidence="3" id="KW-0808">Transferase</keyword>
<dbReference type="PROSITE" id="PS51794">
    <property type="entry name" value="DAC"/>
    <property type="match status" value="1"/>
</dbReference>
<proteinExistence type="inferred from homology"/>
<feature type="domain" description="DAC" evidence="12">
    <location>
        <begin position="10"/>
        <end position="148"/>
    </location>
</feature>
<dbReference type="InterPro" id="IPR018906">
    <property type="entry name" value="DNA_integrity_scan_DisA_link"/>
</dbReference>
<accession>A0A2K8N276</accession>
<evidence type="ECO:0000313" key="16">
    <source>
        <dbReference type="Proteomes" id="UP000502196"/>
    </source>
</evidence>
<evidence type="ECO:0000256" key="9">
    <source>
        <dbReference type="ARBA" id="ARBA00023125"/>
    </source>
</evidence>
<evidence type="ECO:0000259" key="12">
    <source>
        <dbReference type="PROSITE" id="PS51794"/>
    </source>
</evidence>
<dbReference type="SUPFAM" id="SSF47781">
    <property type="entry name" value="RuvA domain 2-like"/>
    <property type="match status" value="1"/>
</dbReference>
<keyword evidence="8" id="KW-0460">Magnesium</keyword>
<dbReference type="InterPro" id="IPR003390">
    <property type="entry name" value="DNA_integrity_scan_DisA_N"/>
</dbReference>
<name>A0A2K8N276_9BACL</name>
<evidence type="ECO:0000313" key="14">
    <source>
        <dbReference type="EMBL" id="CAB3389874.1"/>
    </source>
</evidence>
<dbReference type="InterPro" id="IPR050338">
    <property type="entry name" value="DisA"/>
</dbReference>
<protein>
    <recommendedName>
        <fullName evidence="11">diadenylate cyclase</fullName>
        <ecNumber evidence="11">2.7.7.85</ecNumber>
    </recommendedName>
</protein>
<dbReference type="PANTHER" id="PTHR34185">
    <property type="entry name" value="DIADENYLATE CYCLASE"/>
    <property type="match status" value="1"/>
</dbReference>
<evidence type="ECO:0000256" key="7">
    <source>
        <dbReference type="ARBA" id="ARBA00022840"/>
    </source>
</evidence>
<dbReference type="EMBL" id="LR792683">
    <property type="protein sequence ID" value="CAB3389874.1"/>
    <property type="molecule type" value="Genomic_DNA"/>
</dbReference>
<keyword evidence="10" id="KW-0234">DNA repair</keyword>
<dbReference type="InterPro" id="IPR036888">
    <property type="entry name" value="DNA_integrity_DisA_N_sf"/>
</dbReference>
<sequence>MRDDLTVKQENLLIKMLRFIAPGTPLREGLENVLRAKTGALIVVGNTPEVLQLVDGGFQINSEFTPASLYELAKMDGAIILSEDGKRILYANAQLNPDPSIPSSETGTRHRTAERVAKQTGQLVVSISQRRGVITLYQANLRYALKDLGVILTKANQAIQTLEKYKTVLDQALTNLSALEFEELVTLQEVAQVIQRIEMVLRIKAEIRRYIVELGTEGRLISMQLEELVSRVDEEAYLLVKDYCREGVDVTPHHILTNLHELSAEELLDPGAIVRVLGYPGGVNVAEETVYPRGYRVLNKIPRLPQPVVENLVKQFHGLSGVMGATIEQLDDVEGIGEVRARAIREGLKRVRELVLIDRHM</sequence>
<dbReference type="PANTHER" id="PTHR34185:SF3">
    <property type="entry name" value="DNA INTEGRITY SCANNING PROTEIN DISA"/>
    <property type="match status" value="1"/>
</dbReference>
<dbReference type="Pfam" id="PF02457">
    <property type="entry name" value="DAC"/>
    <property type="match status" value="1"/>
</dbReference>
<dbReference type="HAMAP" id="MF_01438">
    <property type="entry name" value="DisA"/>
    <property type="match status" value="1"/>
</dbReference>